<proteinExistence type="predicted"/>
<dbReference type="AlphaFoldDB" id="A0A1G2BIS2"/>
<organism evidence="1 2">
    <name type="scientific">Candidatus Kerfeldbacteria bacterium RIFOXYB2_FULL_38_14</name>
    <dbReference type="NCBI Taxonomy" id="1798547"/>
    <lineage>
        <taxon>Bacteria</taxon>
        <taxon>Candidatus Kerfeldiibacteriota</taxon>
    </lineage>
</organism>
<reference evidence="1 2" key="1">
    <citation type="journal article" date="2016" name="Nat. Commun.">
        <title>Thousands of microbial genomes shed light on interconnected biogeochemical processes in an aquifer system.</title>
        <authorList>
            <person name="Anantharaman K."/>
            <person name="Brown C.T."/>
            <person name="Hug L.A."/>
            <person name="Sharon I."/>
            <person name="Castelle C.J."/>
            <person name="Probst A.J."/>
            <person name="Thomas B.C."/>
            <person name="Singh A."/>
            <person name="Wilkins M.J."/>
            <person name="Karaoz U."/>
            <person name="Brodie E.L."/>
            <person name="Williams K.H."/>
            <person name="Hubbard S.S."/>
            <person name="Banfield J.F."/>
        </authorList>
    </citation>
    <scope>NUCLEOTIDE SEQUENCE [LARGE SCALE GENOMIC DNA]</scope>
</reference>
<sequence>MSIVSLLKVVLVLSLFFGIFMPSGQVYATIDWTACRTEGGSTTIAADNSSKDVTLTTAITDVGKAFLLVDSSGTSAVSGGDDHMVSGYIANTTTLTFQRGAASATAVPVSYSVIECFNNEFSAQRGEIIIAASATNNTAAINTVDTAKSIVLVSARTNDAANDETSALVNGRLTDSVTVGVSRNSAVVNAGSLTIDIVDADGVVDNPFIIMDKTNFSFNEQNSTGVFGDSKQRIRIENNSTNPQWNLILAASDGSDAVWNGVKVEVSYDFNDPNASTQDGNDADKVGGQLTINPAKGNLTAKKGCEVKDLTLGSEASFSEEKNDNITLLTAGANAERQCYWDLTDIGLSQTIPSEQPAANYVIDLMLTVVSF</sequence>
<dbReference type="Proteomes" id="UP000176420">
    <property type="component" value="Unassembled WGS sequence"/>
</dbReference>
<evidence type="ECO:0000313" key="2">
    <source>
        <dbReference type="Proteomes" id="UP000176420"/>
    </source>
</evidence>
<name>A0A1G2BIS2_9BACT</name>
<accession>A0A1G2BIS2</accession>
<evidence type="ECO:0000313" key="1">
    <source>
        <dbReference type="EMBL" id="OGY88127.1"/>
    </source>
</evidence>
<comment type="caution">
    <text evidence="1">The sequence shown here is derived from an EMBL/GenBank/DDBJ whole genome shotgun (WGS) entry which is preliminary data.</text>
</comment>
<protein>
    <submittedName>
        <fullName evidence="1">Uncharacterized protein</fullName>
    </submittedName>
</protein>
<gene>
    <name evidence="1" type="ORF">A2319_01720</name>
</gene>
<dbReference type="EMBL" id="MHKI01000004">
    <property type="protein sequence ID" value="OGY88127.1"/>
    <property type="molecule type" value="Genomic_DNA"/>
</dbReference>